<keyword evidence="6" id="KW-0175">Coiled coil</keyword>
<sequence>MRYPKISKIVRDFDSEDSEDDLPSSKSEERQDRTDPKRLMSEHRELKASLKAKERQIAQEQALIKKYEEETKKSHEEWLIAEKQIELQRNARQDSRKEIRDLEEKIQNLENFLKDTNPSDDYQAVLDEIEMRTRRTRTVKESRSAGESVRELPRWMRLYFYGMHGVTLDVLLSSLQGVVNHRDPKLVGFSSPYLCVMHSLTHFALEKIYSQKRCFQGRPVAFHLVFYPSVYIGLQILIGNVKTLTEQVRVVSGTQLVLHYILALYFSQVFHRGMSQLQYHPSSMSWTSEGQRPLQALPGVARFLFFGMHGFLDEVFFTSLFNLVEKSDPSLCGHTSLWSFIMYGSCSFLVEKLYLHLHFGRGWGTLRRLPIYVCFIYTWEFTWGLLLRQFDACSWDYSHYPHNFMGLITLLYLPGWICLSLYQDVLSNVLLKIKWVKEVICLNVENGELNGQTESKKKRF</sequence>
<keyword evidence="3 8" id="KW-0812">Transmembrane</keyword>
<protein>
    <recommendedName>
        <fullName evidence="11">Transmembrane protein 229A</fullName>
    </recommendedName>
</protein>
<feature type="transmembrane region" description="Helical" evidence="8">
    <location>
        <begin position="220"/>
        <end position="238"/>
    </location>
</feature>
<organism evidence="9 10">
    <name type="scientific">Oryzias javanicus</name>
    <name type="common">Javanese ricefish</name>
    <name type="synonym">Aplocheilus javanicus</name>
    <dbReference type="NCBI Taxonomy" id="123683"/>
    <lineage>
        <taxon>Eukaryota</taxon>
        <taxon>Metazoa</taxon>
        <taxon>Chordata</taxon>
        <taxon>Craniata</taxon>
        <taxon>Vertebrata</taxon>
        <taxon>Euteleostomi</taxon>
        <taxon>Actinopterygii</taxon>
        <taxon>Neopterygii</taxon>
        <taxon>Teleostei</taxon>
        <taxon>Neoteleostei</taxon>
        <taxon>Acanthomorphata</taxon>
        <taxon>Ovalentaria</taxon>
        <taxon>Atherinomorphae</taxon>
        <taxon>Beloniformes</taxon>
        <taxon>Adrianichthyidae</taxon>
        <taxon>Oryziinae</taxon>
        <taxon>Oryzias</taxon>
    </lineage>
</organism>
<dbReference type="Proteomes" id="UP000283210">
    <property type="component" value="Chromosome 23"/>
</dbReference>
<keyword evidence="5 8" id="KW-0472">Membrane</keyword>
<evidence type="ECO:0000256" key="4">
    <source>
        <dbReference type="ARBA" id="ARBA00022989"/>
    </source>
</evidence>
<evidence type="ECO:0000256" key="2">
    <source>
        <dbReference type="ARBA" id="ARBA00006371"/>
    </source>
</evidence>
<dbReference type="PANTHER" id="PTHR31746:SF2">
    <property type="entry name" value="TRANSMEMBRANE PROTEIN 229A"/>
    <property type="match status" value="1"/>
</dbReference>
<feature type="transmembrane region" description="Helical" evidence="8">
    <location>
        <begin position="369"/>
        <end position="390"/>
    </location>
</feature>
<dbReference type="GO" id="GO:0016020">
    <property type="term" value="C:membrane"/>
    <property type="evidence" value="ECO:0007669"/>
    <property type="project" value="UniProtKB-SubCell"/>
</dbReference>
<dbReference type="AlphaFoldDB" id="A0A437C287"/>
<dbReference type="EMBL" id="CM012459">
    <property type="protein sequence ID" value="RVE56795.1"/>
    <property type="molecule type" value="Genomic_DNA"/>
</dbReference>
<feature type="region of interest" description="Disordered" evidence="7">
    <location>
        <begin position="1"/>
        <end position="43"/>
    </location>
</feature>
<accession>A0A437C287</accession>
<evidence type="ECO:0000313" key="9">
    <source>
        <dbReference type="EMBL" id="RVE56795.1"/>
    </source>
</evidence>
<keyword evidence="4 8" id="KW-1133">Transmembrane helix</keyword>
<proteinExistence type="inferred from homology"/>
<feature type="transmembrane region" description="Helical" evidence="8">
    <location>
        <begin position="402"/>
        <end position="422"/>
    </location>
</feature>
<reference evidence="9 10" key="2">
    <citation type="submission" date="2019-01" db="EMBL/GenBank/DDBJ databases">
        <title>A chromosome length genome reference of the Java medaka (oryzias javanicus).</title>
        <authorList>
            <person name="Herpin A."/>
            <person name="Takehana Y."/>
            <person name="Naruse K."/>
            <person name="Ansai S."/>
            <person name="Kawaguchi M."/>
        </authorList>
    </citation>
    <scope>NUCLEOTIDE SEQUENCE [LARGE SCALE GENOMIC DNA]</scope>
    <source>
        <strain evidence="9">RS831</strain>
        <tissue evidence="9">Whole body</tissue>
    </source>
</reference>
<evidence type="ECO:0000256" key="1">
    <source>
        <dbReference type="ARBA" id="ARBA00004141"/>
    </source>
</evidence>
<dbReference type="PANTHER" id="PTHR31746">
    <property type="entry name" value="TRANSMEMBRANE PROTEIN 229 FAMILY MEMBER"/>
    <property type="match status" value="1"/>
</dbReference>
<keyword evidence="10" id="KW-1185">Reference proteome</keyword>
<evidence type="ECO:0000256" key="3">
    <source>
        <dbReference type="ARBA" id="ARBA00022692"/>
    </source>
</evidence>
<evidence type="ECO:0000313" key="10">
    <source>
        <dbReference type="Proteomes" id="UP000283210"/>
    </source>
</evidence>
<evidence type="ECO:0008006" key="11">
    <source>
        <dbReference type="Google" id="ProtNLM"/>
    </source>
</evidence>
<evidence type="ECO:0000256" key="6">
    <source>
        <dbReference type="SAM" id="Coils"/>
    </source>
</evidence>
<feature type="compositionally biased region" description="Basic and acidic residues" evidence="7">
    <location>
        <begin position="26"/>
        <end position="43"/>
    </location>
</feature>
<reference evidence="9 10" key="1">
    <citation type="submission" date="2018-11" db="EMBL/GenBank/DDBJ databases">
        <authorList>
            <person name="Lopez-Roques C."/>
            <person name="Donnadieu C."/>
            <person name="Bouchez O."/>
            <person name="Klopp C."/>
            <person name="Cabau C."/>
            <person name="Zahm M."/>
        </authorList>
    </citation>
    <scope>NUCLEOTIDE SEQUENCE [LARGE SCALE GENOMIC DNA]</scope>
    <source>
        <strain evidence="9">RS831</strain>
        <tissue evidence="9">Whole body</tissue>
    </source>
</reference>
<gene>
    <name evidence="9" type="ORF">OJAV_G00224640</name>
</gene>
<feature type="transmembrane region" description="Helical" evidence="8">
    <location>
        <begin position="336"/>
        <end position="357"/>
    </location>
</feature>
<evidence type="ECO:0000256" key="7">
    <source>
        <dbReference type="SAM" id="MobiDB-lite"/>
    </source>
</evidence>
<name>A0A437C287_ORYJA</name>
<dbReference type="OrthoDB" id="9925611at2759"/>
<evidence type="ECO:0000256" key="8">
    <source>
        <dbReference type="SAM" id="Phobius"/>
    </source>
</evidence>
<feature type="transmembrane region" description="Helical" evidence="8">
    <location>
        <begin position="250"/>
        <end position="270"/>
    </location>
</feature>
<evidence type="ECO:0000256" key="5">
    <source>
        <dbReference type="ARBA" id="ARBA00023136"/>
    </source>
</evidence>
<comment type="similarity">
    <text evidence="2">Belongs to the TMEM229 family.</text>
</comment>
<comment type="subcellular location">
    <subcellularLocation>
        <location evidence="1">Membrane</location>
        <topology evidence="1">Multi-pass membrane protein</topology>
    </subcellularLocation>
</comment>
<feature type="coiled-coil region" evidence="6">
    <location>
        <begin position="43"/>
        <end position="112"/>
    </location>
</feature>